<dbReference type="InterPro" id="IPR003675">
    <property type="entry name" value="Rce1/LyrA-like_dom"/>
</dbReference>
<proteinExistence type="predicted"/>
<feature type="transmembrane region" description="Helical" evidence="1">
    <location>
        <begin position="30"/>
        <end position="50"/>
    </location>
</feature>
<sequence length="267" mass="30586">MAADPPAPKSGSSADRLRLEEPSLWIRRQVVPFAIFMLFLMLLSAAGSFFKVDLPSQPWWRRAPEYWIYPLQTIACLVVLVRWWKSYEFNWSLKWVLIGACFGAVGIGFWLLPTYLYDSLGLQSEGWWNWLGLASRRDGFNPAEHFEEGGAAYWFALVMRFVRAAVVVALVEEIFWRSFLMRMVLDFDGDYWKQPFGKPSWLSFLVVTGLFVLAHLPVDYAGALIYGSLTYALCVWSRNLGACVVMHFVANLLMGLYAVGFGKYGLW</sequence>
<feature type="transmembrane region" description="Helical" evidence="1">
    <location>
        <begin position="248"/>
        <end position="266"/>
    </location>
</feature>
<organism evidence="3 4">
    <name type="scientific">Haloferula helveola</name>
    <dbReference type="NCBI Taxonomy" id="490095"/>
    <lineage>
        <taxon>Bacteria</taxon>
        <taxon>Pseudomonadati</taxon>
        <taxon>Verrucomicrobiota</taxon>
        <taxon>Verrucomicrobiia</taxon>
        <taxon>Verrucomicrobiales</taxon>
        <taxon>Verrucomicrobiaceae</taxon>
        <taxon>Haloferula</taxon>
    </lineage>
</organism>
<evidence type="ECO:0000259" key="2">
    <source>
        <dbReference type="Pfam" id="PF02517"/>
    </source>
</evidence>
<reference evidence="3 4" key="1">
    <citation type="submission" date="2021-06" db="EMBL/GenBank/DDBJ databases">
        <title>Complete genome of Haloferula helveola possessing various polysaccharide degrading enzymes.</title>
        <authorList>
            <person name="Takami H."/>
            <person name="Huang C."/>
            <person name="Hamasaki K."/>
        </authorList>
    </citation>
    <scope>NUCLEOTIDE SEQUENCE [LARGE SCALE GENOMIC DNA]</scope>
    <source>
        <strain evidence="3 4">CN-1</strain>
    </source>
</reference>
<dbReference type="GO" id="GO:0008233">
    <property type="term" value="F:peptidase activity"/>
    <property type="evidence" value="ECO:0007669"/>
    <property type="project" value="UniProtKB-KW"/>
</dbReference>
<feature type="transmembrane region" description="Helical" evidence="1">
    <location>
        <begin position="66"/>
        <end position="84"/>
    </location>
</feature>
<keyword evidence="1" id="KW-0812">Transmembrane</keyword>
<dbReference type="GO" id="GO:0006508">
    <property type="term" value="P:proteolysis"/>
    <property type="evidence" value="ECO:0007669"/>
    <property type="project" value="UniProtKB-KW"/>
</dbReference>
<evidence type="ECO:0000313" key="3">
    <source>
        <dbReference type="EMBL" id="BCX49593.1"/>
    </source>
</evidence>
<gene>
    <name evidence="3" type="ORF">HAHE_35010</name>
</gene>
<name>A0ABN6H7Y4_9BACT</name>
<keyword evidence="1" id="KW-1133">Transmembrane helix</keyword>
<feature type="domain" description="CAAX prenyl protease 2/Lysostaphin resistance protein A-like" evidence="2">
    <location>
        <begin position="156"/>
        <end position="253"/>
    </location>
</feature>
<keyword evidence="3" id="KW-0378">Hydrolase</keyword>
<accession>A0ABN6H7Y4</accession>
<keyword evidence="1" id="KW-0472">Membrane</keyword>
<feature type="transmembrane region" description="Helical" evidence="1">
    <location>
        <begin position="96"/>
        <end position="117"/>
    </location>
</feature>
<keyword evidence="3" id="KW-0645">Protease</keyword>
<protein>
    <submittedName>
        <fullName evidence="3">CAAX prenyl protease-related protein</fullName>
    </submittedName>
</protein>
<dbReference type="InterPro" id="IPR014346">
    <property type="entry name" value="Prenyl_protease-related"/>
</dbReference>
<dbReference type="Pfam" id="PF02517">
    <property type="entry name" value="Rce1-like"/>
    <property type="match status" value="1"/>
</dbReference>
<dbReference type="RefSeq" id="WP_338686261.1">
    <property type="nucleotide sequence ID" value="NZ_AP024702.1"/>
</dbReference>
<dbReference type="Proteomes" id="UP001374893">
    <property type="component" value="Chromosome"/>
</dbReference>
<evidence type="ECO:0000256" key="1">
    <source>
        <dbReference type="SAM" id="Phobius"/>
    </source>
</evidence>
<dbReference type="NCBIfam" id="TIGR03008">
    <property type="entry name" value="pepcterm_CAAX"/>
    <property type="match status" value="1"/>
</dbReference>
<keyword evidence="4" id="KW-1185">Reference proteome</keyword>
<evidence type="ECO:0000313" key="4">
    <source>
        <dbReference type="Proteomes" id="UP001374893"/>
    </source>
</evidence>
<dbReference type="EMBL" id="AP024702">
    <property type="protein sequence ID" value="BCX49593.1"/>
    <property type="molecule type" value="Genomic_DNA"/>
</dbReference>